<dbReference type="SMART" id="SM00382">
    <property type="entry name" value="AAA"/>
    <property type="match status" value="1"/>
</dbReference>
<keyword evidence="1" id="KW-0547">Nucleotide-binding</keyword>
<dbReference type="CDD" id="cd00009">
    <property type="entry name" value="AAA"/>
    <property type="match status" value="1"/>
</dbReference>
<dbReference type="InterPro" id="IPR029016">
    <property type="entry name" value="GAF-like_dom_sf"/>
</dbReference>
<dbReference type="InterPro" id="IPR058031">
    <property type="entry name" value="AAA_lid_NorR"/>
</dbReference>
<dbReference type="GO" id="GO:0043565">
    <property type="term" value="F:sequence-specific DNA binding"/>
    <property type="evidence" value="ECO:0007669"/>
    <property type="project" value="InterPro"/>
</dbReference>
<dbReference type="Pfam" id="PF25601">
    <property type="entry name" value="AAA_lid_14"/>
    <property type="match status" value="1"/>
</dbReference>
<dbReference type="GO" id="GO:0006355">
    <property type="term" value="P:regulation of DNA-templated transcription"/>
    <property type="evidence" value="ECO:0007669"/>
    <property type="project" value="InterPro"/>
</dbReference>
<name>A0A368HEV4_9GAMM</name>
<reference evidence="7 8" key="1">
    <citation type="submission" date="2018-02" db="EMBL/GenBank/DDBJ databases">
        <title>Insights into the biology of acidophilic members of the Acidiferrobacteraceae family derived from comparative genomic analyses.</title>
        <authorList>
            <person name="Issotta F."/>
            <person name="Thyssen C."/>
            <person name="Mena C."/>
            <person name="Moya A."/>
            <person name="Bellenberg S."/>
            <person name="Sproer C."/>
            <person name="Covarrubias P.C."/>
            <person name="Sand W."/>
            <person name="Quatrini R."/>
            <person name="Vera M."/>
        </authorList>
    </citation>
    <scope>NUCLEOTIDE SEQUENCE [LARGE SCALE GENOMIC DNA]</scope>
    <source>
        <strain evidence="8">m-1</strain>
    </source>
</reference>
<organism evidence="7 8">
    <name type="scientific">Acidiferrobacter thiooxydans</name>
    <dbReference type="NCBI Taxonomy" id="163359"/>
    <lineage>
        <taxon>Bacteria</taxon>
        <taxon>Pseudomonadati</taxon>
        <taxon>Pseudomonadota</taxon>
        <taxon>Gammaproteobacteria</taxon>
        <taxon>Acidiferrobacterales</taxon>
        <taxon>Acidiferrobacteraceae</taxon>
        <taxon>Acidiferrobacter</taxon>
    </lineage>
</organism>
<dbReference type="EMBL" id="PSYR01000002">
    <property type="protein sequence ID" value="RCN56963.1"/>
    <property type="molecule type" value="Genomic_DNA"/>
</dbReference>
<dbReference type="Gene3D" id="3.40.50.300">
    <property type="entry name" value="P-loop containing nucleotide triphosphate hydrolases"/>
    <property type="match status" value="1"/>
</dbReference>
<feature type="domain" description="Sigma-54 factor interaction" evidence="6">
    <location>
        <begin position="209"/>
        <end position="437"/>
    </location>
</feature>
<dbReference type="InterPro" id="IPR025662">
    <property type="entry name" value="Sigma_54_int_dom_ATP-bd_1"/>
</dbReference>
<sequence length="525" mass="57441">MDRRASDKGCEDLREQEALFVRQAAGLLGRGLEARIALYEILHLLSELVGLNRGRIVLRDDDGRGVIRHAYGLRRDEIARGIYASGEGVTGKVLGSGRTIIVQDINDDPDYLQRAVPRARLPTGTVSFIALPISMGGRIVGVLGVHRLRERCRPLAADLQILNTAAAFIGQIIHTSEMVPGRAMRGDAGISEAPAIPGAPATAPSIHGIIGASQPLRAALARTDRVARSDASVLMLGESGTGKELFARALHHMSGRREGPFVRVNCGAIPENLFESELFGHERGAFTGAHATSIGRFEQAHGGTLFLDEVADIPLPLQVKLLRVLQERVVERLGGRRAIAVNTRIVAATNEDLQESVRAGRFRLDLFYRLNVVPIRLPALRERPDDIPLLVDFHMRELSRAHGRAMRITQAALRRLAGYDWPGNIRQLRNVVERLVLLADTDLIEIGEVEQALAGEMTPAVPDAAPAGLVRAYGHVAEYDAAHIRDALQAARGNKSQAARLLGLTLRQFTYRLKRLRLEYVPPDC</sequence>
<evidence type="ECO:0000313" key="8">
    <source>
        <dbReference type="Proteomes" id="UP000253250"/>
    </source>
</evidence>
<dbReference type="InterPro" id="IPR002197">
    <property type="entry name" value="HTH_Fis"/>
</dbReference>
<dbReference type="SUPFAM" id="SSF46689">
    <property type="entry name" value="Homeodomain-like"/>
    <property type="match status" value="1"/>
</dbReference>
<dbReference type="InterPro" id="IPR003018">
    <property type="entry name" value="GAF"/>
</dbReference>
<comment type="caution">
    <text evidence="7">The sequence shown here is derived from an EMBL/GenBank/DDBJ whole genome shotgun (WGS) entry which is preliminary data.</text>
</comment>
<dbReference type="Pfam" id="PF01590">
    <property type="entry name" value="GAF"/>
    <property type="match status" value="1"/>
</dbReference>
<evidence type="ECO:0000256" key="5">
    <source>
        <dbReference type="ARBA" id="ARBA00023163"/>
    </source>
</evidence>
<dbReference type="Proteomes" id="UP000253250">
    <property type="component" value="Unassembled WGS sequence"/>
</dbReference>
<dbReference type="SMART" id="SM00065">
    <property type="entry name" value="GAF"/>
    <property type="match status" value="1"/>
</dbReference>
<dbReference type="AlphaFoldDB" id="A0A368HEV4"/>
<dbReference type="FunFam" id="3.40.50.300:FF:000006">
    <property type="entry name" value="DNA-binding transcriptional regulator NtrC"/>
    <property type="match status" value="1"/>
</dbReference>
<dbReference type="OrthoDB" id="9804019at2"/>
<dbReference type="RefSeq" id="WP_114283335.1">
    <property type="nucleotide sequence ID" value="NZ_PSYR01000002.1"/>
</dbReference>
<dbReference type="SUPFAM" id="SSF55781">
    <property type="entry name" value="GAF domain-like"/>
    <property type="match status" value="1"/>
</dbReference>
<keyword evidence="3" id="KW-0805">Transcription regulation</keyword>
<evidence type="ECO:0000259" key="6">
    <source>
        <dbReference type="PROSITE" id="PS50045"/>
    </source>
</evidence>
<keyword evidence="5" id="KW-0804">Transcription</keyword>
<gene>
    <name evidence="7" type="ORF">C4900_14625</name>
</gene>
<dbReference type="Gene3D" id="1.10.8.60">
    <property type="match status" value="1"/>
</dbReference>
<evidence type="ECO:0000256" key="4">
    <source>
        <dbReference type="ARBA" id="ARBA00023125"/>
    </source>
</evidence>
<dbReference type="Gene3D" id="1.10.10.60">
    <property type="entry name" value="Homeodomain-like"/>
    <property type="match status" value="1"/>
</dbReference>
<evidence type="ECO:0000256" key="2">
    <source>
        <dbReference type="ARBA" id="ARBA00022840"/>
    </source>
</evidence>
<dbReference type="PRINTS" id="PR01590">
    <property type="entry name" value="HTHFIS"/>
</dbReference>
<dbReference type="PROSITE" id="PS00675">
    <property type="entry name" value="SIGMA54_INTERACT_1"/>
    <property type="match status" value="1"/>
</dbReference>
<dbReference type="InterPro" id="IPR027417">
    <property type="entry name" value="P-loop_NTPase"/>
</dbReference>
<evidence type="ECO:0000256" key="3">
    <source>
        <dbReference type="ARBA" id="ARBA00023015"/>
    </source>
</evidence>
<keyword evidence="8" id="KW-1185">Reference proteome</keyword>
<dbReference type="InterPro" id="IPR025943">
    <property type="entry name" value="Sigma_54_int_dom_ATP-bd_2"/>
</dbReference>
<dbReference type="PROSITE" id="PS50045">
    <property type="entry name" value="SIGMA54_INTERACT_4"/>
    <property type="match status" value="1"/>
</dbReference>
<dbReference type="PROSITE" id="PS00688">
    <property type="entry name" value="SIGMA54_INTERACT_3"/>
    <property type="match status" value="1"/>
</dbReference>
<keyword evidence="2" id="KW-0067">ATP-binding</keyword>
<dbReference type="InterPro" id="IPR003593">
    <property type="entry name" value="AAA+_ATPase"/>
</dbReference>
<proteinExistence type="predicted"/>
<dbReference type="InterPro" id="IPR009057">
    <property type="entry name" value="Homeodomain-like_sf"/>
</dbReference>
<dbReference type="Pfam" id="PF00158">
    <property type="entry name" value="Sigma54_activat"/>
    <property type="match status" value="1"/>
</dbReference>
<dbReference type="Gene3D" id="3.30.450.40">
    <property type="match status" value="1"/>
</dbReference>
<dbReference type="InterPro" id="IPR025944">
    <property type="entry name" value="Sigma_54_int_dom_CS"/>
</dbReference>
<dbReference type="SUPFAM" id="SSF52540">
    <property type="entry name" value="P-loop containing nucleoside triphosphate hydrolases"/>
    <property type="match status" value="1"/>
</dbReference>
<evidence type="ECO:0000256" key="1">
    <source>
        <dbReference type="ARBA" id="ARBA00022741"/>
    </source>
</evidence>
<accession>A0A368HEV4</accession>
<dbReference type="PROSITE" id="PS00676">
    <property type="entry name" value="SIGMA54_INTERACT_2"/>
    <property type="match status" value="1"/>
</dbReference>
<keyword evidence="4" id="KW-0238">DNA-binding</keyword>
<dbReference type="PANTHER" id="PTHR32071">
    <property type="entry name" value="TRANSCRIPTIONAL REGULATORY PROTEIN"/>
    <property type="match status" value="1"/>
</dbReference>
<protein>
    <submittedName>
        <fullName evidence="7">Sigma-54-dependent Fis family transcriptional regulator</fullName>
    </submittedName>
</protein>
<dbReference type="Pfam" id="PF02954">
    <property type="entry name" value="HTH_8"/>
    <property type="match status" value="1"/>
</dbReference>
<dbReference type="GO" id="GO:0005524">
    <property type="term" value="F:ATP binding"/>
    <property type="evidence" value="ECO:0007669"/>
    <property type="project" value="UniProtKB-KW"/>
</dbReference>
<evidence type="ECO:0000313" key="7">
    <source>
        <dbReference type="EMBL" id="RCN56963.1"/>
    </source>
</evidence>
<dbReference type="InterPro" id="IPR002078">
    <property type="entry name" value="Sigma_54_int"/>
</dbReference>